<gene>
    <name evidence="2" type="ORF">ABS767_15245</name>
</gene>
<proteinExistence type="predicted"/>
<protein>
    <submittedName>
        <fullName evidence="2">Uncharacterized protein</fullName>
    </submittedName>
</protein>
<dbReference type="RefSeq" id="WP_408079887.1">
    <property type="nucleotide sequence ID" value="NZ_JBELQC010000003.1"/>
</dbReference>
<evidence type="ECO:0000313" key="3">
    <source>
        <dbReference type="Proteomes" id="UP001629244"/>
    </source>
</evidence>
<accession>A0ABW8YT35</accession>
<evidence type="ECO:0000313" key="2">
    <source>
        <dbReference type="EMBL" id="MFL9842325.1"/>
    </source>
</evidence>
<name>A0ABW8YT35_9SPHN</name>
<keyword evidence="1" id="KW-0812">Transmembrane</keyword>
<sequence>MATWSAADFIHQRAANKRAAEQLPYQWKWMRYSLYFYLASLIVFPVLTYLILAVLIP</sequence>
<keyword evidence="1" id="KW-1133">Transmembrane helix</keyword>
<dbReference type="Proteomes" id="UP001629244">
    <property type="component" value="Unassembled WGS sequence"/>
</dbReference>
<keyword evidence="3" id="KW-1185">Reference proteome</keyword>
<keyword evidence="1" id="KW-0472">Membrane</keyword>
<reference evidence="2 3" key="1">
    <citation type="submission" date="2024-06" db="EMBL/GenBank/DDBJ databases">
        <authorList>
            <person name="Kaempfer P."/>
            <person name="Viver T."/>
        </authorList>
    </citation>
    <scope>NUCLEOTIDE SEQUENCE [LARGE SCALE GENOMIC DNA]</scope>
    <source>
        <strain evidence="2 3">ST-64</strain>
    </source>
</reference>
<feature type="transmembrane region" description="Helical" evidence="1">
    <location>
        <begin position="34"/>
        <end position="56"/>
    </location>
</feature>
<evidence type="ECO:0000256" key="1">
    <source>
        <dbReference type="SAM" id="Phobius"/>
    </source>
</evidence>
<organism evidence="2 3">
    <name type="scientific">Sphingomonas plantiphila</name>
    <dbReference type="NCBI Taxonomy" id="3163295"/>
    <lineage>
        <taxon>Bacteria</taxon>
        <taxon>Pseudomonadati</taxon>
        <taxon>Pseudomonadota</taxon>
        <taxon>Alphaproteobacteria</taxon>
        <taxon>Sphingomonadales</taxon>
        <taxon>Sphingomonadaceae</taxon>
        <taxon>Sphingomonas</taxon>
    </lineage>
</organism>
<dbReference type="EMBL" id="JBELQC010000003">
    <property type="protein sequence ID" value="MFL9842325.1"/>
    <property type="molecule type" value="Genomic_DNA"/>
</dbReference>
<comment type="caution">
    <text evidence="2">The sequence shown here is derived from an EMBL/GenBank/DDBJ whole genome shotgun (WGS) entry which is preliminary data.</text>
</comment>